<evidence type="ECO:0000259" key="1">
    <source>
        <dbReference type="Pfam" id="PF08241"/>
    </source>
</evidence>
<accession>A0A0F9EJQ9</accession>
<dbReference type="PANTHER" id="PTHR43861">
    <property type="entry name" value="TRANS-ACONITATE 2-METHYLTRANSFERASE-RELATED"/>
    <property type="match status" value="1"/>
</dbReference>
<name>A0A0F9EJQ9_9ZZZZ</name>
<dbReference type="InterPro" id="IPR029063">
    <property type="entry name" value="SAM-dependent_MTases_sf"/>
</dbReference>
<proteinExistence type="predicted"/>
<evidence type="ECO:0000313" key="2">
    <source>
        <dbReference type="EMBL" id="KKL74323.1"/>
    </source>
</evidence>
<dbReference type="CDD" id="cd02440">
    <property type="entry name" value="AdoMet_MTases"/>
    <property type="match status" value="1"/>
</dbReference>
<protein>
    <recommendedName>
        <fullName evidence="1">Methyltransferase type 11 domain-containing protein</fullName>
    </recommendedName>
</protein>
<dbReference type="GO" id="GO:0008757">
    <property type="term" value="F:S-adenosylmethionine-dependent methyltransferase activity"/>
    <property type="evidence" value="ECO:0007669"/>
    <property type="project" value="InterPro"/>
</dbReference>
<organism evidence="2">
    <name type="scientific">marine sediment metagenome</name>
    <dbReference type="NCBI Taxonomy" id="412755"/>
    <lineage>
        <taxon>unclassified sequences</taxon>
        <taxon>metagenomes</taxon>
        <taxon>ecological metagenomes</taxon>
    </lineage>
</organism>
<feature type="domain" description="Methyltransferase type 11" evidence="1">
    <location>
        <begin position="60"/>
        <end position="153"/>
    </location>
</feature>
<dbReference type="Gene3D" id="3.40.50.150">
    <property type="entry name" value="Vaccinia Virus protein VP39"/>
    <property type="match status" value="1"/>
</dbReference>
<gene>
    <name evidence="2" type="ORF">LCGC14_2066040</name>
</gene>
<dbReference type="Pfam" id="PF08241">
    <property type="entry name" value="Methyltransf_11"/>
    <property type="match status" value="1"/>
</dbReference>
<sequence>MSRLKQIQNTWFECDGKSKVEASNKLVWGLKDELDLSAVANDFLSVAESFGIYFANKTVLDVGCGYGRITKQLKRRNAIAIGVDINRSMASLFSAYVNTKLFLPYDGISLPIRSESVDIVTSSLVFKHIPREYLYLLWKEIYRILKRDGLLVFDITNLYCLSARDYEISFVEPAVKNYQQHVVHYYSSEELRVVLEQFIGFRVHWMFPHDGKRILSQFDHKPYQWYVIASKT</sequence>
<dbReference type="AlphaFoldDB" id="A0A0F9EJQ9"/>
<dbReference type="EMBL" id="LAZR01024694">
    <property type="protein sequence ID" value="KKL74323.1"/>
    <property type="molecule type" value="Genomic_DNA"/>
</dbReference>
<dbReference type="SUPFAM" id="SSF53335">
    <property type="entry name" value="S-adenosyl-L-methionine-dependent methyltransferases"/>
    <property type="match status" value="1"/>
</dbReference>
<reference evidence="2" key="1">
    <citation type="journal article" date="2015" name="Nature">
        <title>Complex archaea that bridge the gap between prokaryotes and eukaryotes.</title>
        <authorList>
            <person name="Spang A."/>
            <person name="Saw J.H."/>
            <person name="Jorgensen S.L."/>
            <person name="Zaremba-Niedzwiedzka K."/>
            <person name="Martijn J."/>
            <person name="Lind A.E."/>
            <person name="van Eijk R."/>
            <person name="Schleper C."/>
            <person name="Guy L."/>
            <person name="Ettema T.J."/>
        </authorList>
    </citation>
    <scope>NUCLEOTIDE SEQUENCE</scope>
</reference>
<comment type="caution">
    <text evidence="2">The sequence shown here is derived from an EMBL/GenBank/DDBJ whole genome shotgun (WGS) entry which is preliminary data.</text>
</comment>
<dbReference type="InterPro" id="IPR013216">
    <property type="entry name" value="Methyltransf_11"/>
</dbReference>